<keyword evidence="2" id="KW-0687">Ribonucleoprotein</keyword>
<evidence type="ECO:0008006" key="5">
    <source>
        <dbReference type="Google" id="ProtNLM"/>
    </source>
</evidence>
<keyword evidence="1" id="KW-0689">Ribosomal protein</keyword>
<evidence type="ECO:0000256" key="1">
    <source>
        <dbReference type="ARBA" id="ARBA00022980"/>
    </source>
</evidence>
<dbReference type="CDD" id="cd06088">
    <property type="entry name" value="KOW_RPL14"/>
    <property type="match status" value="1"/>
</dbReference>
<evidence type="ECO:0000256" key="2">
    <source>
        <dbReference type="ARBA" id="ARBA00023274"/>
    </source>
</evidence>
<organism evidence="3 4">
    <name type="scientific">Faecalicatena contorta</name>
    <dbReference type="NCBI Taxonomy" id="39482"/>
    <lineage>
        <taxon>Bacteria</taxon>
        <taxon>Bacillati</taxon>
        <taxon>Bacillota</taxon>
        <taxon>Clostridia</taxon>
        <taxon>Lachnospirales</taxon>
        <taxon>Lachnospiraceae</taxon>
        <taxon>Faecalicatena</taxon>
    </lineage>
</organism>
<dbReference type="AlphaFoldDB" id="A0A315ZX54"/>
<dbReference type="InterPro" id="IPR041985">
    <property type="entry name" value="Ribosomal_eL14_KOW"/>
</dbReference>
<dbReference type="SUPFAM" id="SSF50104">
    <property type="entry name" value="Translation proteins SH3-like domain"/>
    <property type="match status" value="1"/>
</dbReference>
<protein>
    <recommendedName>
        <fullName evidence="5">RNA-binding protein</fullName>
    </recommendedName>
</protein>
<accession>A0A315ZX54</accession>
<proteinExistence type="predicted"/>
<gene>
    <name evidence="3" type="ORF">SAMN05216529_107157</name>
</gene>
<dbReference type="GO" id="GO:0005840">
    <property type="term" value="C:ribosome"/>
    <property type="evidence" value="ECO:0007669"/>
    <property type="project" value="UniProtKB-KW"/>
</dbReference>
<evidence type="ECO:0000313" key="4">
    <source>
        <dbReference type="Proteomes" id="UP000254051"/>
    </source>
</evidence>
<dbReference type="Proteomes" id="UP000254051">
    <property type="component" value="Unassembled WGS sequence"/>
</dbReference>
<dbReference type="RefSeq" id="WP_109711822.1">
    <property type="nucleotide sequence ID" value="NZ_QGDS01000007.1"/>
</dbReference>
<dbReference type="GO" id="GO:1990904">
    <property type="term" value="C:ribonucleoprotein complex"/>
    <property type="evidence" value="ECO:0007669"/>
    <property type="project" value="UniProtKB-KW"/>
</dbReference>
<name>A0A315ZX54_9FIRM</name>
<sequence>MTFEPGMLVKSKAGRDKDCIYVIIHVNSEYIYLADGVNRTICHTKRKNRKHLQVIRKVHSPSTSDDEVIRNVCLLNG</sequence>
<reference evidence="4" key="1">
    <citation type="submission" date="2017-07" db="EMBL/GenBank/DDBJ databases">
        <authorList>
            <person name="Varghese N."/>
            <person name="Submissions S."/>
        </authorList>
    </citation>
    <scope>NUCLEOTIDE SEQUENCE [LARGE SCALE GENOMIC DNA]</scope>
    <source>
        <strain evidence="4">NLAE-zl-C134</strain>
    </source>
</reference>
<keyword evidence="4" id="KW-1185">Reference proteome</keyword>
<dbReference type="OrthoDB" id="1683515at2"/>
<evidence type="ECO:0000313" key="3">
    <source>
        <dbReference type="EMBL" id="SUQ14702.1"/>
    </source>
</evidence>
<dbReference type="InterPro" id="IPR008991">
    <property type="entry name" value="Translation_prot_SH3-like_sf"/>
</dbReference>
<dbReference type="EMBL" id="UHJJ01000007">
    <property type="protein sequence ID" value="SUQ14702.1"/>
    <property type="molecule type" value="Genomic_DNA"/>
</dbReference>